<feature type="domain" description="Lipocalin-like" evidence="1">
    <location>
        <begin position="37"/>
        <end position="104"/>
    </location>
</feature>
<dbReference type="KEGG" id="mgin:FRZ54_22770"/>
<accession>A0A5B8V384</accession>
<reference evidence="2 3" key="1">
    <citation type="journal article" date="2017" name="Curr. Microbiol.">
        <title>Mucilaginibacter ginsenosidivorans sp. nov., Isolated from Soil of Ginseng Field.</title>
        <authorList>
            <person name="Kim M.M."/>
            <person name="Siddiqi M.Z."/>
            <person name="Im W.T."/>
        </authorList>
    </citation>
    <scope>NUCLEOTIDE SEQUENCE [LARGE SCALE GENOMIC DNA]</scope>
    <source>
        <strain evidence="2 3">Gsoil 3017</strain>
    </source>
</reference>
<evidence type="ECO:0000313" key="2">
    <source>
        <dbReference type="EMBL" id="QEC65273.1"/>
    </source>
</evidence>
<dbReference type="EMBL" id="CP042436">
    <property type="protein sequence ID" value="QEC65273.1"/>
    <property type="molecule type" value="Genomic_DNA"/>
</dbReference>
<dbReference type="RefSeq" id="WP_147034104.1">
    <property type="nucleotide sequence ID" value="NZ_CP042436.1"/>
</dbReference>
<organism evidence="2 3">
    <name type="scientific">Mucilaginibacter ginsenosidivorans</name>
    <dbReference type="NCBI Taxonomy" id="398053"/>
    <lineage>
        <taxon>Bacteria</taxon>
        <taxon>Pseudomonadati</taxon>
        <taxon>Bacteroidota</taxon>
        <taxon>Sphingobacteriia</taxon>
        <taxon>Sphingobacteriales</taxon>
        <taxon>Sphingobacteriaceae</taxon>
        <taxon>Mucilaginibacter</taxon>
    </lineage>
</organism>
<gene>
    <name evidence="2" type="ORF">FRZ54_22770</name>
</gene>
<evidence type="ECO:0000313" key="3">
    <source>
        <dbReference type="Proteomes" id="UP000321479"/>
    </source>
</evidence>
<proteinExistence type="predicted"/>
<dbReference type="Proteomes" id="UP000321479">
    <property type="component" value="Chromosome"/>
</dbReference>
<name>A0A5B8V384_9SPHI</name>
<dbReference type="OrthoDB" id="795195at2"/>
<protein>
    <recommendedName>
        <fullName evidence="1">Lipocalin-like domain-containing protein</fullName>
    </recommendedName>
</protein>
<dbReference type="Pfam" id="PF13648">
    <property type="entry name" value="Lipocalin_4"/>
    <property type="match status" value="1"/>
</dbReference>
<dbReference type="InterPro" id="IPR024311">
    <property type="entry name" value="Lipocalin-like"/>
</dbReference>
<dbReference type="AlphaFoldDB" id="A0A5B8V384"/>
<sequence length="162" mass="18025">MRNKLLLLFLSGALFVGFISNSCKKTPDYLPTLITAGPWQLASTQVDHLVGDTLKSTDTLYADCSQTQVFTFNADGTCTFTNFSCKEQKTTGHWSFSADKLSLNCDMVCDSAGKSIKPFEVAQIRNLGQYSLVLRTGNLQAYYPPNAARIIRRYGFVRVKTQ</sequence>
<keyword evidence="3" id="KW-1185">Reference proteome</keyword>
<evidence type="ECO:0000259" key="1">
    <source>
        <dbReference type="Pfam" id="PF13648"/>
    </source>
</evidence>